<dbReference type="EMBL" id="BAAASG010000009">
    <property type="protein sequence ID" value="GAA2497076.1"/>
    <property type="molecule type" value="Genomic_DNA"/>
</dbReference>
<sequence length="166" mass="18516">MRWATAARDTPHGAARFHPFTCPGRLRREQSGRGRNDMVDHVLEPGATWTTLDGRPAHVDDRIDTPHKAIRRVAAHLASRRPGWRVRSRSRTTGTPPPRRPRRTALFTPADRDEARSRRARIRANRLGSLTDDRLDHSPGEDRSLGESAPHLKGPAYCADSVGGLS</sequence>
<feature type="compositionally biased region" description="Basic residues" evidence="1">
    <location>
        <begin position="76"/>
        <end position="90"/>
    </location>
</feature>
<organism evidence="2 3">
    <name type="scientific">Streptomyces longisporus</name>
    <dbReference type="NCBI Taxonomy" id="1948"/>
    <lineage>
        <taxon>Bacteria</taxon>
        <taxon>Bacillati</taxon>
        <taxon>Actinomycetota</taxon>
        <taxon>Actinomycetes</taxon>
        <taxon>Kitasatosporales</taxon>
        <taxon>Streptomycetaceae</taxon>
        <taxon>Streptomyces</taxon>
    </lineage>
</organism>
<accession>A0ABN3M796</accession>
<evidence type="ECO:0000256" key="1">
    <source>
        <dbReference type="SAM" id="MobiDB-lite"/>
    </source>
</evidence>
<proteinExistence type="predicted"/>
<feature type="compositionally biased region" description="Basic and acidic residues" evidence="1">
    <location>
        <begin position="26"/>
        <end position="37"/>
    </location>
</feature>
<feature type="region of interest" description="Disordered" evidence="1">
    <location>
        <begin position="1"/>
        <end position="37"/>
    </location>
</feature>
<comment type="caution">
    <text evidence="2">The sequence shown here is derived from an EMBL/GenBank/DDBJ whole genome shotgun (WGS) entry which is preliminary data.</text>
</comment>
<evidence type="ECO:0000313" key="3">
    <source>
        <dbReference type="Proteomes" id="UP001501777"/>
    </source>
</evidence>
<gene>
    <name evidence="2" type="ORF">GCM10010276_42680</name>
</gene>
<name>A0ABN3M796_STRLO</name>
<evidence type="ECO:0008006" key="4">
    <source>
        <dbReference type="Google" id="ProtNLM"/>
    </source>
</evidence>
<feature type="compositionally biased region" description="Basic and acidic residues" evidence="1">
    <location>
        <begin position="131"/>
        <end position="145"/>
    </location>
</feature>
<keyword evidence="3" id="KW-1185">Reference proteome</keyword>
<dbReference type="Proteomes" id="UP001501777">
    <property type="component" value="Unassembled WGS sequence"/>
</dbReference>
<evidence type="ECO:0000313" key="2">
    <source>
        <dbReference type="EMBL" id="GAA2497076.1"/>
    </source>
</evidence>
<feature type="region of interest" description="Disordered" evidence="1">
    <location>
        <begin position="76"/>
        <end position="166"/>
    </location>
</feature>
<reference evidence="2 3" key="1">
    <citation type="journal article" date="2019" name="Int. J. Syst. Evol. Microbiol.">
        <title>The Global Catalogue of Microorganisms (GCM) 10K type strain sequencing project: providing services to taxonomists for standard genome sequencing and annotation.</title>
        <authorList>
            <consortium name="The Broad Institute Genomics Platform"/>
            <consortium name="The Broad Institute Genome Sequencing Center for Infectious Disease"/>
            <person name="Wu L."/>
            <person name="Ma J."/>
        </authorList>
    </citation>
    <scope>NUCLEOTIDE SEQUENCE [LARGE SCALE GENOMIC DNA]</scope>
    <source>
        <strain evidence="2 3">JCM 4395</strain>
    </source>
</reference>
<protein>
    <recommendedName>
        <fullName evidence="4">Transposase</fullName>
    </recommendedName>
</protein>